<sequence length="456" mass="52285">MNGNSTKSTLQGPSIQIDPLFPYYLNRTAESIADEIKNAGYLIVHYFVVNEYNVASDLIDAFHKRGISVWAMVIGNGTFDTRHLPIHWQDWRMGMLKDPKDGFERLSLFAPDYIGWKKAALSQLVQENPFDGIEIAEPYFPEWDGIRRGIYGDVGHFASEAFHDECGMEIPDFTNEQASNYYLNTLEIYRQWISLRVRAVNEFVDEMINGVDGVRSVRPDILVATWSLSVNAPNALEKVKEWQGVDAVSMIGLVKPDIHFLQTHWPDWVQRLLTPDYVKGYEVFTAQIRAAYPNLPLGIQTDIGSLSGMVRSRGWLNQFQNTVFDLGYDTWSAYEYHLGGYMSAEPPIPLYAIRTGEEELLISFNKRIDPKSNVTIIIHPWSNEATTEVEIVTDMRLEFDGNRVWARKNHLPTVSFDVEVRGMKDTPSLWYFKGNKANEVPQGMRIRVQYSLHRSL</sequence>
<organism evidence="1 2">
    <name type="scientific">Paenibacillus macquariensis</name>
    <dbReference type="NCBI Taxonomy" id="948756"/>
    <lineage>
        <taxon>Bacteria</taxon>
        <taxon>Bacillati</taxon>
        <taxon>Bacillota</taxon>
        <taxon>Bacilli</taxon>
        <taxon>Bacillales</taxon>
        <taxon>Paenibacillaceae</taxon>
        <taxon>Paenibacillus</taxon>
    </lineage>
</organism>
<dbReference type="RefSeq" id="WP_068583036.1">
    <property type="nucleotide sequence ID" value="NZ_FTNK01000003.1"/>
</dbReference>
<evidence type="ECO:0000313" key="2">
    <source>
        <dbReference type="Proteomes" id="UP000186666"/>
    </source>
</evidence>
<dbReference type="Proteomes" id="UP000186666">
    <property type="component" value="Unassembled WGS sequence"/>
</dbReference>
<dbReference type="Gene3D" id="3.20.20.80">
    <property type="entry name" value="Glycosidases"/>
    <property type="match status" value="1"/>
</dbReference>
<name>A0ABY1JSU5_9BACL</name>
<reference evidence="1 2" key="1">
    <citation type="submission" date="2017-01" db="EMBL/GenBank/DDBJ databases">
        <authorList>
            <person name="Varghese N."/>
            <person name="Submissions S."/>
        </authorList>
    </citation>
    <scope>NUCLEOTIDE SEQUENCE [LARGE SCALE GENOMIC DNA]</scope>
    <source>
        <strain evidence="1 2">ATCC 23464</strain>
    </source>
</reference>
<evidence type="ECO:0008006" key="3">
    <source>
        <dbReference type="Google" id="ProtNLM"/>
    </source>
</evidence>
<dbReference type="EMBL" id="FTNK01000003">
    <property type="protein sequence ID" value="SIQ70072.1"/>
    <property type="molecule type" value="Genomic_DNA"/>
</dbReference>
<protein>
    <recommendedName>
        <fullName evidence="3">N-acyl-D-glucosamine 2-epimerase</fullName>
    </recommendedName>
</protein>
<keyword evidence="2" id="KW-1185">Reference proteome</keyword>
<accession>A0ABY1JSU5</accession>
<comment type="caution">
    <text evidence="1">The sequence shown here is derived from an EMBL/GenBank/DDBJ whole genome shotgun (WGS) entry which is preliminary data.</text>
</comment>
<evidence type="ECO:0000313" key="1">
    <source>
        <dbReference type="EMBL" id="SIQ70072.1"/>
    </source>
</evidence>
<proteinExistence type="predicted"/>
<gene>
    <name evidence="1" type="ORF">SAMN05421578_103444</name>
</gene>